<keyword evidence="2" id="KW-1185">Reference proteome</keyword>
<evidence type="ECO:0000313" key="1">
    <source>
        <dbReference type="EMBL" id="AAG02906.1"/>
    </source>
</evidence>
<protein>
    <submittedName>
        <fullName evidence="1">AMV200</fullName>
    </submittedName>
</protein>
<sequence>MSDITIYQSANIADSFFNDILNDSTEKNNKYIIFIDWNNSMVTYKNDGFVILRNNNGYSHDSYNNIIKNKNCKGFYIINNNSSNSEDIHNYVESYDIDIEYIFNLNKLDPKISDNNNINYNIDFSYILSPKYKNTRYHNIIDSFLNDNFININPLIKNKLSIYIITSNMCNIIDILLFSNNQYHIFYYQTYDDEKLFIKKYGKSHHNKNVIYCGVINDTLNKIKSAWK</sequence>
<dbReference type="OrthoDB" id="14680at10239"/>
<reference evidence="1 2" key="1">
    <citation type="journal article" date="2000" name="Virology">
        <title>Complete genomic sequence of the Amsacta moorei entomopoxvirus: analysis and comparison with other poxviruses.</title>
        <authorList>
            <person name="Bawden A.L."/>
            <person name="Glassberg K.J."/>
            <person name="Diggans J."/>
            <person name="Shaw R."/>
            <person name="Farmerie W."/>
            <person name="Moyer R.W."/>
        </authorList>
    </citation>
    <scope>NUCLEOTIDE SEQUENCE [LARGE SCALE GENOMIC DNA]</scope>
</reference>
<organismHost>
    <name type="scientific">Amsacta</name>
    <dbReference type="NCBI Taxonomy" id="340055"/>
</organismHost>
<evidence type="ECO:0000313" key="2">
    <source>
        <dbReference type="Proteomes" id="UP000000872"/>
    </source>
</evidence>
<gene>
    <name evidence="1" type="primary">AMV200</name>
</gene>
<name>Q9EMK6_AMEPV</name>
<dbReference type="EMBL" id="AF250284">
    <property type="protein sequence ID" value="AAG02906.1"/>
    <property type="molecule type" value="Genomic_DNA"/>
</dbReference>
<dbReference type="GeneID" id="1494790"/>
<proteinExistence type="predicted"/>
<accession>Q9EMK6</accession>
<organism evidence="1 2">
    <name type="scientific">Amsacta moorei entomopoxvirus</name>
    <name type="common">AmEPV</name>
    <dbReference type="NCBI Taxonomy" id="28321"/>
    <lineage>
        <taxon>Viruses</taxon>
        <taxon>Varidnaviria</taxon>
        <taxon>Bamfordvirae</taxon>
        <taxon>Nucleocytoviricota</taxon>
        <taxon>Pokkesviricetes</taxon>
        <taxon>Chitovirales</taxon>
        <taxon>Poxviridae</taxon>
        <taxon>Entomopoxvirinae</taxon>
        <taxon>Betaentomopoxvirus</taxon>
    </lineage>
</organism>
<dbReference type="KEGG" id="vg:1494790"/>
<dbReference type="Proteomes" id="UP000000872">
    <property type="component" value="Segment"/>
</dbReference>
<dbReference type="RefSeq" id="NP_064982.1">
    <property type="nucleotide sequence ID" value="NC_002520.1"/>
</dbReference>